<organism evidence="2 3">
    <name type="scientific">Eumeta variegata</name>
    <name type="common">Bagworm moth</name>
    <name type="synonym">Eumeta japonica</name>
    <dbReference type="NCBI Taxonomy" id="151549"/>
    <lineage>
        <taxon>Eukaryota</taxon>
        <taxon>Metazoa</taxon>
        <taxon>Ecdysozoa</taxon>
        <taxon>Arthropoda</taxon>
        <taxon>Hexapoda</taxon>
        <taxon>Insecta</taxon>
        <taxon>Pterygota</taxon>
        <taxon>Neoptera</taxon>
        <taxon>Endopterygota</taxon>
        <taxon>Lepidoptera</taxon>
        <taxon>Glossata</taxon>
        <taxon>Ditrysia</taxon>
        <taxon>Tineoidea</taxon>
        <taxon>Psychidae</taxon>
        <taxon>Oiketicinae</taxon>
        <taxon>Eumeta</taxon>
    </lineage>
</organism>
<sequence>MVYKHGAVSCEHRLRRIDAARGQRALDGGAAAASAACDNLMLVSRSLLNVVFCFEKKYRRYGRCEPAHGGATLSSVTSRPSPCAGSAPARRIDRRPPQPDHVPLRPPRGGSPPYRTNSVVEFSGHVLHTF</sequence>
<feature type="region of interest" description="Disordered" evidence="1">
    <location>
        <begin position="67"/>
        <end position="117"/>
    </location>
</feature>
<comment type="caution">
    <text evidence="2">The sequence shown here is derived from an EMBL/GenBank/DDBJ whole genome shotgun (WGS) entry which is preliminary data.</text>
</comment>
<name>A0A4C1UXR4_EUMVA</name>
<accession>A0A4C1UXR4</accession>
<gene>
    <name evidence="2" type="ORF">EVAR_77335_1</name>
</gene>
<evidence type="ECO:0000313" key="2">
    <source>
        <dbReference type="EMBL" id="GBP31040.1"/>
    </source>
</evidence>
<evidence type="ECO:0000313" key="3">
    <source>
        <dbReference type="Proteomes" id="UP000299102"/>
    </source>
</evidence>
<dbReference type="Proteomes" id="UP000299102">
    <property type="component" value="Unassembled WGS sequence"/>
</dbReference>
<reference evidence="2 3" key="1">
    <citation type="journal article" date="2019" name="Commun. Biol.">
        <title>The bagworm genome reveals a unique fibroin gene that provides high tensile strength.</title>
        <authorList>
            <person name="Kono N."/>
            <person name="Nakamura H."/>
            <person name="Ohtoshi R."/>
            <person name="Tomita M."/>
            <person name="Numata K."/>
            <person name="Arakawa K."/>
        </authorList>
    </citation>
    <scope>NUCLEOTIDE SEQUENCE [LARGE SCALE GENOMIC DNA]</scope>
</reference>
<evidence type="ECO:0000256" key="1">
    <source>
        <dbReference type="SAM" id="MobiDB-lite"/>
    </source>
</evidence>
<keyword evidence="3" id="KW-1185">Reference proteome</keyword>
<dbReference type="EMBL" id="BGZK01000241">
    <property type="protein sequence ID" value="GBP31040.1"/>
    <property type="molecule type" value="Genomic_DNA"/>
</dbReference>
<protein>
    <submittedName>
        <fullName evidence="2">Uncharacterized protein</fullName>
    </submittedName>
</protein>
<proteinExistence type="predicted"/>
<dbReference type="AlphaFoldDB" id="A0A4C1UXR4"/>